<dbReference type="AlphaFoldDB" id="A0A829CXJ6"/>
<reference evidence="1 2" key="1">
    <citation type="submission" date="2013-02" db="EMBL/GenBank/DDBJ databases">
        <authorList>
            <person name="Harkins D.M."/>
            <person name="Durkin A.S."/>
            <person name="Brinkac L.M."/>
            <person name="Haft D.H."/>
            <person name="Selengut J.D."/>
            <person name="Sanka R."/>
            <person name="DePew J."/>
            <person name="Purushe J."/>
            <person name="Whelen A.C."/>
            <person name="Vinetz J.M."/>
            <person name="Sutton G.G."/>
            <person name="Nierman W.C."/>
            <person name="Fouts D.E."/>
        </authorList>
    </citation>
    <scope>NUCLEOTIDE SEQUENCE [LARGE SCALE GENOMIC DNA]</scope>
    <source>
        <strain evidence="1 2">2002000626</strain>
    </source>
</reference>
<proteinExistence type="predicted"/>
<accession>A0A829CXJ6</accession>
<organism evidence="1 2">
    <name type="scientific">Leptospira interrogans str. 2002000626</name>
    <dbReference type="NCBI Taxonomy" id="996803"/>
    <lineage>
        <taxon>Bacteria</taxon>
        <taxon>Pseudomonadati</taxon>
        <taxon>Spirochaetota</taxon>
        <taxon>Spirochaetia</taxon>
        <taxon>Leptospirales</taxon>
        <taxon>Leptospiraceae</taxon>
        <taxon>Leptospira</taxon>
    </lineage>
</organism>
<sequence length="41" mass="4892">MIFLDFTKVFLIETKTRVKDIGSIILYFQFSTGNYNQPSEW</sequence>
<gene>
    <name evidence="1" type="ORF">LEP1GSC029_0597</name>
</gene>
<dbReference type="Proteomes" id="UP000012329">
    <property type="component" value="Unassembled WGS sequence"/>
</dbReference>
<dbReference type="EMBL" id="AFJL02000147">
    <property type="protein sequence ID" value="EMY04254.1"/>
    <property type="molecule type" value="Genomic_DNA"/>
</dbReference>
<evidence type="ECO:0000313" key="1">
    <source>
        <dbReference type="EMBL" id="EMY04254.1"/>
    </source>
</evidence>
<comment type="caution">
    <text evidence="1">The sequence shown here is derived from an EMBL/GenBank/DDBJ whole genome shotgun (WGS) entry which is preliminary data.</text>
</comment>
<protein>
    <submittedName>
        <fullName evidence="1">Uncharacterized protein</fullName>
    </submittedName>
</protein>
<evidence type="ECO:0000313" key="2">
    <source>
        <dbReference type="Proteomes" id="UP000012329"/>
    </source>
</evidence>
<name>A0A829CXJ6_LEPIR</name>